<feature type="region of interest" description="Disordered" evidence="2">
    <location>
        <begin position="1"/>
        <end position="59"/>
    </location>
</feature>
<evidence type="ECO:0000256" key="2">
    <source>
        <dbReference type="SAM" id="MobiDB-lite"/>
    </source>
</evidence>
<dbReference type="Proteomes" id="UP000034182">
    <property type="component" value="Unassembled WGS sequence"/>
</dbReference>
<evidence type="ECO:0000313" key="3">
    <source>
        <dbReference type="EMBL" id="KKY13600.1"/>
    </source>
</evidence>
<accession>A0A0G2G8V4</accession>
<reference evidence="3 4" key="2">
    <citation type="submission" date="2015-05" db="EMBL/GenBank/DDBJ databases">
        <title>Distinctive expansion of gene families associated with plant cell wall degradation and secondary metabolism in the genomes of grapevine trunk pathogens.</title>
        <authorList>
            <person name="Lawrence D.P."/>
            <person name="Travadon R."/>
            <person name="Rolshausen P.E."/>
            <person name="Baumgartner K."/>
        </authorList>
    </citation>
    <scope>NUCLEOTIDE SEQUENCE [LARGE SCALE GENOMIC DNA]</scope>
    <source>
        <strain evidence="3">DS831</strain>
    </source>
</reference>
<keyword evidence="1" id="KW-0175">Coiled coil</keyword>
<protein>
    <submittedName>
        <fullName evidence="3">Uncharacterized protein</fullName>
    </submittedName>
</protein>
<name>A0A0G2G8V4_9PEZI</name>
<reference evidence="3 4" key="1">
    <citation type="submission" date="2015-03" db="EMBL/GenBank/DDBJ databases">
        <authorList>
            <person name="Morales-Cruz A."/>
            <person name="Amrine K.C."/>
            <person name="Cantu D."/>
        </authorList>
    </citation>
    <scope>NUCLEOTIDE SEQUENCE [LARGE SCALE GENOMIC DNA]</scope>
    <source>
        <strain evidence="3">DS831</strain>
    </source>
</reference>
<dbReference type="EMBL" id="LAQI01000282">
    <property type="protein sequence ID" value="KKY13600.1"/>
    <property type="molecule type" value="Genomic_DNA"/>
</dbReference>
<organism evidence="3 4">
    <name type="scientific">Diplodia seriata</name>
    <dbReference type="NCBI Taxonomy" id="420778"/>
    <lineage>
        <taxon>Eukaryota</taxon>
        <taxon>Fungi</taxon>
        <taxon>Dikarya</taxon>
        <taxon>Ascomycota</taxon>
        <taxon>Pezizomycotina</taxon>
        <taxon>Dothideomycetes</taxon>
        <taxon>Dothideomycetes incertae sedis</taxon>
        <taxon>Botryosphaeriales</taxon>
        <taxon>Botryosphaeriaceae</taxon>
        <taxon>Diplodia</taxon>
    </lineage>
</organism>
<feature type="coiled-coil region" evidence="1">
    <location>
        <begin position="334"/>
        <end position="390"/>
    </location>
</feature>
<comment type="caution">
    <text evidence="3">The sequence shown here is derived from an EMBL/GenBank/DDBJ whole genome shotgun (WGS) entry which is preliminary data.</text>
</comment>
<sequence length="433" mass="49100">MTATNSGASTNSSSTNSSSSGGNSSSSNSDPISPPTNLPNVNNTTTTPTAPLDATTAASARASKRTINLLHIRLRDTTRTIAAMQRERDAAAAQIDSLRKRKRQLDHDLGPATRKKKALEQELEEARTDAAVAKVVGEWSPITSEYSRRSNTFTSRPGHPFSEAMGKCLEKIMRRFNNLVVSENTYAQRKRTLETPGANIKEYLAKMDMTKQELLTEAFAYDFDDAQIRTAIIKVNSTAVKMTQVPDTIYPWFWTSKRDKFEKMRKTHVEACRSFHEKKKQTAQETKQRLDAIKKAKEEYDEAVCMRENMARVRDELRGAHAGTFLLHDATRMADEARNMVQAAVKKLEEAEKTHNEHEEDDRRQETELYVSRAEELERLRAEIEKLKRGWIVHVRFALYHPEEDIDEALQAGKPPTMALIQRLALDDDPYDL</sequence>
<dbReference type="AlphaFoldDB" id="A0A0G2G8V4"/>
<feature type="coiled-coil region" evidence="1">
    <location>
        <begin position="74"/>
        <end position="136"/>
    </location>
</feature>
<evidence type="ECO:0000256" key="1">
    <source>
        <dbReference type="SAM" id="Coils"/>
    </source>
</evidence>
<feature type="compositionally biased region" description="Low complexity" evidence="2">
    <location>
        <begin position="1"/>
        <end position="29"/>
    </location>
</feature>
<evidence type="ECO:0000313" key="4">
    <source>
        <dbReference type="Proteomes" id="UP000034182"/>
    </source>
</evidence>
<gene>
    <name evidence="3" type="ORF">UCDDS831_g08837</name>
</gene>
<feature type="compositionally biased region" description="Low complexity" evidence="2">
    <location>
        <begin position="38"/>
        <end position="58"/>
    </location>
</feature>
<proteinExistence type="predicted"/>
<feature type="coiled-coil region" evidence="1">
    <location>
        <begin position="276"/>
        <end position="303"/>
    </location>
</feature>